<accession>A0A3E4MCB4</accession>
<dbReference type="Proteomes" id="UP000261208">
    <property type="component" value="Unassembled WGS sequence"/>
</dbReference>
<protein>
    <submittedName>
        <fullName evidence="2">Uncharacterized protein</fullName>
    </submittedName>
</protein>
<dbReference type="AlphaFoldDB" id="A0A3E4MCB4"/>
<evidence type="ECO:0000313" key="3">
    <source>
        <dbReference type="Proteomes" id="UP000261208"/>
    </source>
</evidence>
<evidence type="ECO:0000313" key="2">
    <source>
        <dbReference type="EMBL" id="RGK47448.1"/>
    </source>
</evidence>
<dbReference type="Pfam" id="PF19727">
    <property type="entry name" value="DUF6219"/>
    <property type="match status" value="1"/>
</dbReference>
<reference evidence="2 3" key="1">
    <citation type="submission" date="2018-08" db="EMBL/GenBank/DDBJ databases">
        <title>A genome reference for cultivated species of the human gut microbiota.</title>
        <authorList>
            <person name="Zou Y."/>
            <person name="Xue W."/>
            <person name="Luo G."/>
        </authorList>
    </citation>
    <scope>NUCLEOTIDE SEQUENCE [LARGE SCALE GENOMIC DNA]</scope>
    <source>
        <strain evidence="2 3">TF11-11</strain>
    </source>
</reference>
<dbReference type="EMBL" id="QSQQ01000010">
    <property type="protein sequence ID" value="RGK47448.1"/>
    <property type="molecule type" value="Genomic_DNA"/>
</dbReference>
<comment type="caution">
    <text evidence="2">The sequence shown here is derived from an EMBL/GenBank/DDBJ whole genome shotgun (WGS) entry which is preliminary data.</text>
</comment>
<keyword evidence="1" id="KW-1133">Transmembrane helix</keyword>
<name>A0A3E4MCB4_9FIRM</name>
<keyword evidence="1" id="KW-0812">Transmembrane</keyword>
<sequence>MKAHKYWSVGALITMFGTYYTGYKKLKSSHKYFALSSMLCMVMAIYTGHKMITGNRKEKAKKEKVTDREE</sequence>
<feature type="transmembrane region" description="Helical" evidence="1">
    <location>
        <begin position="6"/>
        <end position="23"/>
    </location>
</feature>
<organism evidence="2 3">
    <name type="scientific">Dorea formicigenerans</name>
    <dbReference type="NCBI Taxonomy" id="39486"/>
    <lineage>
        <taxon>Bacteria</taxon>
        <taxon>Bacillati</taxon>
        <taxon>Bacillota</taxon>
        <taxon>Clostridia</taxon>
        <taxon>Lachnospirales</taxon>
        <taxon>Lachnospiraceae</taxon>
        <taxon>Dorea</taxon>
    </lineage>
</organism>
<proteinExistence type="predicted"/>
<dbReference type="RefSeq" id="WP_117649891.1">
    <property type="nucleotide sequence ID" value="NZ_QSQQ01000010.1"/>
</dbReference>
<gene>
    <name evidence="2" type="ORF">DXD10_08840</name>
</gene>
<keyword evidence="1" id="KW-0472">Membrane</keyword>
<dbReference type="InterPro" id="IPR046191">
    <property type="entry name" value="DUF6219"/>
</dbReference>
<feature type="transmembrane region" description="Helical" evidence="1">
    <location>
        <begin position="32"/>
        <end position="49"/>
    </location>
</feature>
<evidence type="ECO:0000256" key="1">
    <source>
        <dbReference type="SAM" id="Phobius"/>
    </source>
</evidence>